<dbReference type="InterPro" id="IPR049237">
    <property type="entry name" value="DUF2264_C"/>
</dbReference>
<gene>
    <name evidence="3" type="ORF">K933_16017</name>
</gene>
<feature type="domain" description="DUF2264" evidence="2">
    <location>
        <begin position="386"/>
        <end position="583"/>
    </location>
</feature>
<dbReference type="PANTHER" id="PTHR35339:SF4">
    <property type="entry name" value="LINALOOL DEHYDRATASE_ISOMERASE DOMAIN-CONTAINING PROTEIN"/>
    <property type="match status" value="1"/>
</dbReference>
<evidence type="ECO:0000259" key="2">
    <source>
        <dbReference type="Pfam" id="PF20938"/>
    </source>
</evidence>
<evidence type="ECO:0008006" key="5">
    <source>
        <dbReference type="Google" id="ProtNLM"/>
    </source>
</evidence>
<keyword evidence="4" id="KW-1185">Reference proteome</keyword>
<protein>
    <recommendedName>
        <fullName evidence="5">DUF2264 domain-containing protein</fullName>
    </recommendedName>
</protein>
<dbReference type="Proteomes" id="UP000017840">
    <property type="component" value="Unassembled WGS sequence"/>
</dbReference>
<dbReference type="EMBL" id="ASGZ01000064">
    <property type="protein sequence ID" value="ESP87041.1"/>
    <property type="molecule type" value="Genomic_DNA"/>
</dbReference>
<reference evidence="3 4" key="1">
    <citation type="journal article" date="2013" name="Genome Announc.">
        <title>Draft Genome Sequence of 'Candidatus Halobonum tyrrellensis' Strain G22, Isolated from the Hypersaline Waters of Lake Tyrrell, Australia.</title>
        <authorList>
            <person name="Ugalde J.A."/>
            <person name="Narasingarao P."/>
            <person name="Kuo S."/>
            <person name="Podell S."/>
            <person name="Allen E.E."/>
        </authorList>
    </citation>
    <scope>NUCLEOTIDE SEQUENCE [LARGE SCALE GENOMIC DNA]</scope>
    <source>
        <strain evidence="3 4">G22</strain>
    </source>
</reference>
<feature type="domain" description="DUF2264" evidence="1">
    <location>
        <begin position="10"/>
        <end position="354"/>
    </location>
</feature>
<dbReference type="InterPro" id="IPR049349">
    <property type="entry name" value="DUF2264_N"/>
</dbReference>
<dbReference type="OrthoDB" id="295012at2157"/>
<dbReference type="PATRIC" id="fig|1324957.4.peg.3252"/>
<dbReference type="Pfam" id="PF10022">
    <property type="entry name" value="DUF2264"/>
    <property type="match status" value="1"/>
</dbReference>
<dbReference type="RefSeq" id="WP_023395774.1">
    <property type="nucleotide sequence ID" value="NZ_ASGZ01000064.1"/>
</dbReference>
<dbReference type="STRING" id="1324957.K933_16017"/>
<evidence type="ECO:0000313" key="4">
    <source>
        <dbReference type="Proteomes" id="UP000017840"/>
    </source>
</evidence>
<dbReference type="InterPro" id="IPR016624">
    <property type="entry name" value="UCP014753"/>
</dbReference>
<accession>V4GNS3</accession>
<dbReference type="PIRSF" id="PIRSF014753">
    <property type="entry name" value="UCP014753"/>
    <property type="match status" value="1"/>
</dbReference>
<proteinExistence type="predicted"/>
<dbReference type="AlphaFoldDB" id="V4GNS3"/>
<dbReference type="eggNOG" id="arCOG10672">
    <property type="taxonomic scope" value="Archaea"/>
</dbReference>
<comment type="caution">
    <text evidence="3">The sequence shown here is derived from an EMBL/GenBank/DDBJ whole genome shotgun (WGS) entry which is preliminary data.</text>
</comment>
<dbReference type="PANTHER" id="PTHR35339">
    <property type="entry name" value="LINALOOL DEHYDRATASE_ISOMERASE DOMAIN-CONTAINING PROTEIN"/>
    <property type="match status" value="1"/>
</dbReference>
<dbReference type="Pfam" id="PF20938">
    <property type="entry name" value="DUF2264_C"/>
    <property type="match status" value="1"/>
</dbReference>
<evidence type="ECO:0000259" key="1">
    <source>
        <dbReference type="Pfam" id="PF10022"/>
    </source>
</evidence>
<evidence type="ECO:0000313" key="3">
    <source>
        <dbReference type="EMBL" id="ESP87041.1"/>
    </source>
</evidence>
<organism evidence="3 4">
    <name type="scientific">Candidatus Halobonum tyrrellensis G22</name>
    <dbReference type="NCBI Taxonomy" id="1324957"/>
    <lineage>
        <taxon>Archaea</taxon>
        <taxon>Methanobacteriati</taxon>
        <taxon>Methanobacteriota</taxon>
        <taxon>Stenosarchaea group</taxon>
        <taxon>Halobacteria</taxon>
        <taxon>Halobacteriales</taxon>
        <taxon>Haloferacaceae</taxon>
        <taxon>Candidatus Halobonum</taxon>
    </lineage>
</organism>
<sequence length="617" mass="67543">MNPVESSLRTRSEVERAVVELVEPLLAHVSPGGARVRPTATGAHFPDVAAELEGFARPLWGVVPLGVHADFGHWETVRAGLVHGTDPSHDEYWGTAGDYSQKHVEMAAVGVGLALTPERLWEPLSANERERLVAWLTQVNDADLHDNNWLFFRVMVNVGLRAVGARHDWEGTQESLDRLESFYRGDGWYTDGPADEGAVDYYLPWAMHLYGLLYAHLAGDEDPERAERFRSRAAAFATHHVDWFDDEGRAIPYGRSLTYRFAQAAFWGALALGDAKPDALSWGEVRGLWARNVRWWLDQPVFTDGGLLSVGYRYPTLKTSESYNSPNSPYWALKAFLPLALPADHAFWRADEAPLPDRPDVTAQPEAGKVLCRSGSDEGGDADHDHLFALSVPQESVHGREKYTKFAYSARFGFSVASRRPGPGRAGHDGALALSLDGERYATPATATDTAVDGTTLTTRWEPWDGVSVRTWLAPHLPWHVRVHRVETDRTLHAEEGGFPLDRTGDDEGAYTHRTEGATALARYPAGVSCIADGFGGREPTVVAAEPNTNLLHPRTVVPTLRGTYQPGTHWTAAAVAASPGAEAAPDGRPTFAVDGDAAVVETPDGETLLRCSPSDR</sequence>
<name>V4GNS3_9EURY</name>